<dbReference type="Pfam" id="PF02631">
    <property type="entry name" value="RecX_HTH2"/>
    <property type="match status" value="1"/>
</dbReference>
<feature type="domain" description="RecX second three-helical" evidence="6">
    <location>
        <begin position="64"/>
        <end position="103"/>
    </location>
</feature>
<dbReference type="GO" id="GO:0006282">
    <property type="term" value="P:regulation of DNA repair"/>
    <property type="evidence" value="ECO:0007669"/>
    <property type="project" value="UniProtKB-UniRule"/>
</dbReference>
<reference evidence="9 10" key="1">
    <citation type="submission" date="2006-10" db="EMBL/GenBank/DDBJ databases">
        <title>Complete sequence of chromosome of Pelobacter propionicus DSM 2379.</title>
        <authorList>
            <consortium name="US DOE Joint Genome Institute"/>
            <person name="Copeland A."/>
            <person name="Lucas S."/>
            <person name="Lapidus A."/>
            <person name="Barry K."/>
            <person name="Detter J.C."/>
            <person name="Glavina del Rio T."/>
            <person name="Hammon N."/>
            <person name="Israni S."/>
            <person name="Dalin E."/>
            <person name="Tice H."/>
            <person name="Pitluck S."/>
            <person name="Saunders E."/>
            <person name="Brettin T."/>
            <person name="Bruce D."/>
            <person name="Han C."/>
            <person name="Tapia R."/>
            <person name="Schmutz J."/>
            <person name="Larimer F."/>
            <person name="Land M."/>
            <person name="Hauser L."/>
            <person name="Kyrpides N."/>
            <person name="Kim E."/>
            <person name="Lovley D."/>
            <person name="Richardson P."/>
        </authorList>
    </citation>
    <scope>NUCLEOTIDE SEQUENCE [LARGE SCALE GENOMIC DNA]</scope>
    <source>
        <strain evidence="10">DSM 2379 / NBRC 103807 / OttBd1</strain>
    </source>
</reference>
<comment type="subcellular location">
    <subcellularLocation>
        <location evidence="1 5">Cytoplasm</location>
    </subcellularLocation>
</comment>
<evidence type="ECO:0000313" key="9">
    <source>
        <dbReference type="EMBL" id="ABL00771.1"/>
    </source>
</evidence>
<dbReference type="Proteomes" id="UP000006732">
    <property type="component" value="Chromosome"/>
</dbReference>
<dbReference type="eggNOG" id="COG2137">
    <property type="taxonomic scope" value="Bacteria"/>
</dbReference>
<name>A1ATV0_PELPD</name>
<evidence type="ECO:0000256" key="4">
    <source>
        <dbReference type="ARBA" id="ARBA00022490"/>
    </source>
</evidence>
<proteinExistence type="inferred from homology"/>
<gene>
    <name evidence="5" type="primary">recX</name>
    <name evidence="9" type="ordered locus">Ppro_3177</name>
</gene>
<dbReference type="KEGG" id="ppd:Ppro_3177"/>
<evidence type="ECO:0000259" key="7">
    <source>
        <dbReference type="Pfam" id="PF21981"/>
    </source>
</evidence>
<sequence>MTTRSRSKNTDPSSPEQGRQYALRLLAGRDYTVAALKQKLRARQLREEDLEQVVSRLEEEGWLSDRRFAERFSESALTSGRYVGVRLRQEMLRRGVPEELIDEQLARLCLDHDEDEQACQMLAKRFPAFTFAASGDHEKRRVAGFLQRRGFRFSTVMRAMRNA</sequence>
<dbReference type="InterPro" id="IPR053925">
    <property type="entry name" value="RecX_HTH_3rd"/>
</dbReference>
<keyword evidence="10" id="KW-1185">Reference proteome</keyword>
<dbReference type="Gene3D" id="1.10.10.10">
    <property type="entry name" value="Winged helix-like DNA-binding domain superfamily/Winged helix DNA-binding domain"/>
    <property type="match status" value="3"/>
</dbReference>
<feature type="domain" description="RecX third three-helical" evidence="7">
    <location>
        <begin position="113"/>
        <end position="160"/>
    </location>
</feature>
<evidence type="ECO:0000259" key="8">
    <source>
        <dbReference type="Pfam" id="PF21982"/>
    </source>
</evidence>
<evidence type="ECO:0000256" key="2">
    <source>
        <dbReference type="ARBA" id="ARBA00009695"/>
    </source>
</evidence>
<comment type="similarity">
    <text evidence="2 5">Belongs to the RecX family.</text>
</comment>
<dbReference type="AlphaFoldDB" id="A1ATV0"/>
<dbReference type="STRING" id="338966.Ppro_3177"/>
<protein>
    <recommendedName>
        <fullName evidence="3 5">Regulatory protein RecX</fullName>
    </recommendedName>
</protein>
<dbReference type="InterPro" id="IPR053924">
    <property type="entry name" value="RecX_HTH_2nd"/>
</dbReference>
<accession>A1ATV0</accession>
<dbReference type="InterPro" id="IPR036388">
    <property type="entry name" value="WH-like_DNA-bd_sf"/>
</dbReference>
<dbReference type="RefSeq" id="WP_011737002.1">
    <property type="nucleotide sequence ID" value="NC_008609.1"/>
</dbReference>
<dbReference type="InterPro" id="IPR053926">
    <property type="entry name" value="RecX_HTH_1st"/>
</dbReference>
<dbReference type="HAMAP" id="MF_01114">
    <property type="entry name" value="RecX"/>
    <property type="match status" value="1"/>
</dbReference>
<dbReference type="HOGENOM" id="CLU_066607_3_3_7"/>
<dbReference type="PANTHER" id="PTHR33602:SF1">
    <property type="entry name" value="REGULATORY PROTEIN RECX FAMILY PROTEIN"/>
    <property type="match status" value="1"/>
</dbReference>
<evidence type="ECO:0000256" key="5">
    <source>
        <dbReference type="HAMAP-Rule" id="MF_01114"/>
    </source>
</evidence>
<comment type="function">
    <text evidence="5">Modulates RecA activity.</text>
</comment>
<dbReference type="GO" id="GO:0005737">
    <property type="term" value="C:cytoplasm"/>
    <property type="evidence" value="ECO:0007669"/>
    <property type="project" value="UniProtKB-SubCell"/>
</dbReference>
<dbReference type="InterPro" id="IPR003783">
    <property type="entry name" value="Regulatory_RecX"/>
</dbReference>
<feature type="domain" description="RecX first three-helical" evidence="8">
    <location>
        <begin position="19"/>
        <end position="57"/>
    </location>
</feature>
<dbReference type="Pfam" id="PF21982">
    <property type="entry name" value="RecX_HTH1"/>
    <property type="match status" value="1"/>
</dbReference>
<dbReference type="Pfam" id="PF21981">
    <property type="entry name" value="RecX_HTH3"/>
    <property type="match status" value="1"/>
</dbReference>
<evidence type="ECO:0000256" key="1">
    <source>
        <dbReference type="ARBA" id="ARBA00004496"/>
    </source>
</evidence>
<evidence type="ECO:0000256" key="3">
    <source>
        <dbReference type="ARBA" id="ARBA00018111"/>
    </source>
</evidence>
<organism evidence="9 10">
    <name type="scientific">Pelobacter propionicus (strain DSM 2379 / NBRC 103807 / OttBd1)</name>
    <dbReference type="NCBI Taxonomy" id="338966"/>
    <lineage>
        <taxon>Bacteria</taxon>
        <taxon>Pseudomonadati</taxon>
        <taxon>Thermodesulfobacteriota</taxon>
        <taxon>Desulfuromonadia</taxon>
        <taxon>Desulfuromonadales</taxon>
        <taxon>Desulfuromonadaceae</taxon>
        <taxon>Pelobacter</taxon>
    </lineage>
</organism>
<evidence type="ECO:0000313" key="10">
    <source>
        <dbReference type="Proteomes" id="UP000006732"/>
    </source>
</evidence>
<dbReference type="PANTHER" id="PTHR33602">
    <property type="entry name" value="REGULATORY PROTEIN RECX FAMILY PROTEIN"/>
    <property type="match status" value="1"/>
</dbReference>
<evidence type="ECO:0000259" key="6">
    <source>
        <dbReference type="Pfam" id="PF02631"/>
    </source>
</evidence>
<dbReference type="EMBL" id="CP000482">
    <property type="protein sequence ID" value="ABL00771.1"/>
    <property type="molecule type" value="Genomic_DNA"/>
</dbReference>
<keyword evidence="4 5" id="KW-0963">Cytoplasm</keyword>